<comment type="caution">
    <text evidence="5">The sequence shown here is derived from an EMBL/GenBank/DDBJ whole genome shotgun (WGS) entry which is preliminary data.</text>
</comment>
<evidence type="ECO:0000256" key="2">
    <source>
        <dbReference type="ARBA" id="ARBA00022723"/>
    </source>
</evidence>
<dbReference type="InterPro" id="IPR000891">
    <property type="entry name" value="PYR_CT"/>
</dbReference>
<dbReference type="InterPro" id="IPR043594">
    <property type="entry name" value="HMGL"/>
</dbReference>
<dbReference type="InterPro" id="IPR013785">
    <property type="entry name" value="Aldolase_TIM"/>
</dbReference>
<evidence type="ECO:0000313" key="5">
    <source>
        <dbReference type="EMBL" id="MBF6229010.1"/>
    </source>
</evidence>
<evidence type="ECO:0000313" key="6">
    <source>
        <dbReference type="Proteomes" id="UP000807309"/>
    </source>
</evidence>
<dbReference type="Proteomes" id="UP000807309">
    <property type="component" value="Unassembled WGS sequence"/>
</dbReference>
<keyword evidence="6" id="KW-1185">Reference proteome</keyword>
<feature type="domain" description="Pyruvate carboxyltransferase" evidence="4">
    <location>
        <begin position="4"/>
        <end position="270"/>
    </location>
</feature>
<dbReference type="Gene3D" id="3.20.20.70">
    <property type="entry name" value="Aldolase class I"/>
    <property type="match status" value="1"/>
</dbReference>
<dbReference type="RefSeq" id="WP_195035882.1">
    <property type="nucleotide sequence ID" value="NZ_JADLRE010000028.1"/>
</dbReference>
<dbReference type="EMBL" id="JADLRE010000028">
    <property type="protein sequence ID" value="MBF6229010.1"/>
    <property type="molecule type" value="Genomic_DNA"/>
</dbReference>
<organism evidence="5 6">
    <name type="scientific">Nocardia abscessus</name>
    <dbReference type="NCBI Taxonomy" id="120957"/>
    <lineage>
        <taxon>Bacteria</taxon>
        <taxon>Bacillati</taxon>
        <taxon>Actinomycetota</taxon>
        <taxon>Actinomycetes</taxon>
        <taxon>Mycobacteriales</taxon>
        <taxon>Nocardiaceae</taxon>
        <taxon>Nocardia</taxon>
    </lineage>
</organism>
<evidence type="ECO:0000256" key="3">
    <source>
        <dbReference type="ARBA" id="ARBA00023239"/>
    </source>
</evidence>
<evidence type="ECO:0000256" key="1">
    <source>
        <dbReference type="ARBA" id="ARBA00009405"/>
    </source>
</evidence>
<accession>A0ABS0CGL5</accession>
<name>A0ABS0CGL5_9NOCA</name>
<reference evidence="5 6" key="1">
    <citation type="submission" date="2020-10" db="EMBL/GenBank/DDBJ databases">
        <title>Identification of Nocardia species via Next-generation sequencing and recognition of intraspecies genetic diversity.</title>
        <authorList>
            <person name="Li P."/>
            <person name="Li P."/>
            <person name="Lu B."/>
        </authorList>
    </citation>
    <scope>NUCLEOTIDE SEQUENCE [LARGE SCALE GENOMIC DNA]</scope>
    <source>
        <strain evidence="5 6">N-11</strain>
    </source>
</reference>
<dbReference type="Pfam" id="PF00682">
    <property type="entry name" value="HMGL-like"/>
    <property type="match status" value="1"/>
</dbReference>
<dbReference type="SUPFAM" id="SSF51569">
    <property type="entry name" value="Aldolase"/>
    <property type="match status" value="1"/>
</dbReference>
<protein>
    <submittedName>
        <fullName evidence="5">Hydroxymethylglutaryl-CoA lyase</fullName>
    </submittedName>
</protein>
<sequence length="307" mass="32454">MTAPVLRDVTLRDGLQLTGKLLPVQRKVDIVRRLLALGVPALEIGSMARPDLVAPMANTMELVAALTPEELRRCWVWVATPRHVEKAAAAGVRNFQYCFSVSDAHNRANIGRDTADSVAAMPDAVRLARAVDGSIQLCLATTFTCPFDGPVDPERVLAIARDPRTEGADDIVLADTLGQAHPGQVAALVAAVRDRTPPRRIVFHGHDTWGMGVANSLAAVAAGADMVDGALGGLGGCPFAPGASGNTASEDILFATRPDWFDPATLASLADLSEELLAELGEPNRSRALEGARSKASAFEWVVGERP</sequence>
<proteinExistence type="inferred from homology"/>
<comment type="similarity">
    <text evidence="1">Belongs to the HMG-CoA lyase family.</text>
</comment>
<dbReference type="PROSITE" id="PS50991">
    <property type="entry name" value="PYR_CT"/>
    <property type="match status" value="1"/>
</dbReference>
<dbReference type="PANTHER" id="PTHR42738">
    <property type="entry name" value="HYDROXYMETHYLGLUTARYL-COA LYASE"/>
    <property type="match status" value="1"/>
</dbReference>
<dbReference type="GO" id="GO:0016829">
    <property type="term" value="F:lyase activity"/>
    <property type="evidence" value="ECO:0007669"/>
    <property type="project" value="UniProtKB-KW"/>
</dbReference>
<gene>
    <name evidence="5" type="ORF">IU470_28455</name>
</gene>
<keyword evidence="3 5" id="KW-0456">Lyase</keyword>
<dbReference type="PANTHER" id="PTHR42738:SF7">
    <property type="entry name" value="HYDROXYMETHYLGLUTARYL-COA LYASE"/>
    <property type="match status" value="1"/>
</dbReference>
<evidence type="ECO:0000259" key="4">
    <source>
        <dbReference type="PROSITE" id="PS50991"/>
    </source>
</evidence>
<keyword evidence="2" id="KW-0479">Metal-binding</keyword>